<evidence type="ECO:0000313" key="4">
    <source>
        <dbReference type="Proteomes" id="UP000830542"/>
    </source>
</evidence>
<dbReference type="GeneID" id="71761778"/>
<organism evidence="2 5">
    <name type="scientific">Halococcus dombrowskii</name>
    <dbReference type="NCBI Taxonomy" id="179637"/>
    <lineage>
        <taxon>Archaea</taxon>
        <taxon>Methanobacteriati</taxon>
        <taxon>Methanobacteriota</taxon>
        <taxon>Stenosarchaea group</taxon>
        <taxon>Halobacteria</taxon>
        <taxon>Halobacteriales</taxon>
        <taxon>Halococcaceae</taxon>
        <taxon>Halococcus</taxon>
    </lineage>
</organism>
<dbReference type="Proteomes" id="UP001500962">
    <property type="component" value="Unassembled WGS sequence"/>
</dbReference>
<dbReference type="RefSeq" id="WP_244698585.1">
    <property type="nucleotide sequence ID" value="NZ_BAAADN010000030.1"/>
</dbReference>
<feature type="transmembrane region" description="Helical" evidence="1">
    <location>
        <begin position="18"/>
        <end position="45"/>
    </location>
</feature>
<dbReference type="EMBL" id="CP095005">
    <property type="protein sequence ID" value="UOO93912.1"/>
    <property type="molecule type" value="Genomic_DNA"/>
</dbReference>
<keyword evidence="1" id="KW-0472">Membrane</keyword>
<reference evidence="2" key="3">
    <citation type="submission" date="2023-12" db="EMBL/GenBank/DDBJ databases">
        <authorList>
            <person name="Sun Q."/>
            <person name="Inoue M."/>
        </authorList>
    </citation>
    <scope>NUCLEOTIDE SEQUENCE</scope>
    <source>
        <strain evidence="2">JCM 12289</strain>
    </source>
</reference>
<dbReference type="AlphaFoldDB" id="A0AAV3SHW4"/>
<reference evidence="3" key="2">
    <citation type="submission" date="2022-04" db="EMBL/GenBank/DDBJ databases">
        <title>Sequencing and genomic assembly of Halococcus dombrowskii.</title>
        <authorList>
            <person name="Lim S.W."/>
            <person name="MacLea K.S."/>
        </authorList>
    </citation>
    <scope>NUCLEOTIDE SEQUENCE</scope>
    <source>
        <strain evidence="3">H4</strain>
    </source>
</reference>
<accession>A0AAV3SHW4</accession>
<evidence type="ECO:0000256" key="1">
    <source>
        <dbReference type="SAM" id="Phobius"/>
    </source>
</evidence>
<evidence type="ECO:0000313" key="2">
    <source>
        <dbReference type="EMBL" id="GAA0463494.1"/>
    </source>
</evidence>
<dbReference type="Proteomes" id="UP000830542">
    <property type="component" value="Chromosome"/>
</dbReference>
<sequence length="112" mass="11630">MSATRRVWAAVADERIRWLAMVVAIVTGLAASALHWTGLFVGGVLCGAVAADRRRALLAGFGFGVLVWVVFALSLAVSGDFDAYLAMGQITAVSAVIPVATAALGALSRWLV</sequence>
<name>A0AAV3SHW4_HALDO</name>
<keyword evidence="1" id="KW-1133">Transmembrane helix</keyword>
<gene>
    <name evidence="2" type="ORF">GCM10008985_20350</name>
    <name evidence="3" type="ORF">MUK72_07980</name>
</gene>
<keyword evidence="1" id="KW-0812">Transmembrane</keyword>
<proteinExistence type="predicted"/>
<feature type="transmembrane region" description="Helical" evidence="1">
    <location>
        <begin position="57"/>
        <end position="77"/>
    </location>
</feature>
<feature type="transmembrane region" description="Helical" evidence="1">
    <location>
        <begin position="83"/>
        <end position="107"/>
    </location>
</feature>
<protein>
    <submittedName>
        <fullName evidence="2">Uncharacterized protein</fullName>
    </submittedName>
</protein>
<evidence type="ECO:0000313" key="3">
    <source>
        <dbReference type="EMBL" id="UOO93912.1"/>
    </source>
</evidence>
<keyword evidence="4" id="KW-1185">Reference proteome</keyword>
<reference evidence="2" key="1">
    <citation type="journal article" date="2014" name="Int. J. Syst. Evol. Microbiol.">
        <title>Complete genome sequence of Corynebacterium casei LMG S-19264T (=DSM 44701T), isolated from a smear-ripened cheese.</title>
        <authorList>
            <consortium name="US DOE Joint Genome Institute (JGI-PGF)"/>
            <person name="Walter F."/>
            <person name="Albersmeier A."/>
            <person name="Kalinowski J."/>
            <person name="Ruckert C."/>
        </authorList>
    </citation>
    <scope>NUCLEOTIDE SEQUENCE</scope>
    <source>
        <strain evidence="2">JCM 12289</strain>
    </source>
</reference>
<evidence type="ECO:0000313" key="5">
    <source>
        <dbReference type="Proteomes" id="UP001500962"/>
    </source>
</evidence>
<dbReference type="EMBL" id="BAAADN010000030">
    <property type="protein sequence ID" value="GAA0463494.1"/>
    <property type="molecule type" value="Genomic_DNA"/>
</dbReference>
<dbReference type="KEGG" id="hdo:MUK72_07980"/>